<dbReference type="GO" id="GO:1990610">
    <property type="term" value="F:acetolactate synthase regulator activity"/>
    <property type="evidence" value="ECO:0007669"/>
    <property type="project" value="InterPro"/>
</dbReference>
<evidence type="ECO:0000256" key="1">
    <source>
        <dbReference type="ARBA" id="ARBA00011744"/>
    </source>
</evidence>
<evidence type="ECO:0000313" key="6">
    <source>
        <dbReference type="Proteomes" id="UP000062260"/>
    </source>
</evidence>
<proteinExistence type="predicted"/>
<evidence type="ECO:0000313" key="5">
    <source>
        <dbReference type="EMBL" id="AMB99022.1"/>
    </source>
</evidence>
<dbReference type="InterPro" id="IPR002912">
    <property type="entry name" value="ACT_dom"/>
</dbReference>
<dbReference type="Pfam" id="PF22629">
    <property type="entry name" value="ACT_AHAS_ss"/>
    <property type="match status" value="1"/>
</dbReference>
<comment type="catalytic activity">
    <reaction evidence="4">
        <text>2 pyruvate + H(+) = (2S)-2-acetolactate + CO2</text>
        <dbReference type="Rhea" id="RHEA:25249"/>
        <dbReference type="ChEBI" id="CHEBI:15361"/>
        <dbReference type="ChEBI" id="CHEBI:15378"/>
        <dbReference type="ChEBI" id="CHEBI:16526"/>
        <dbReference type="ChEBI" id="CHEBI:58476"/>
        <dbReference type="EC" id="2.2.1.6"/>
    </reaction>
</comment>
<dbReference type="GO" id="GO:0005829">
    <property type="term" value="C:cytosol"/>
    <property type="evidence" value="ECO:0007669"/>
    <property type="project" value="TreeGrafter"/>
</dbReference>
<dbReference type="GO" id="GO:0009097">
    <property type="term" value="P:isoleucine biosynthetic process"/>
    <property type="evidence" value="ECO:0007669"/>
    <property type="project" value="TreeGrafter"/>
</dbReference>
<dbReference type="PANTHER" id="PTHR30239">
    <property type="entry name" value="ACETOLACTATE SYNTHASE SMALL SUBUNIT"/>
    <property type="match status" value="1"/>
</dbReference>
<dbReference type="InterPro" id="IPR054480">
    <property type="entry name" value="AHAS_small-like_ACT"/>
</dbReference>
<evidence type="ECO:0000256" key="2">
    <source>
        <dbReference type="ARBA" id="ARBA00013145"/>
    </source>
</evidence>
<dbReference type="InterPro" id="IPR004789">
    <property type="entry name" value="Acetalactate_synth_ssu"/>
</dbReference>
<evidence type="ECO:0000256" key="3">
    <source>
        <dbReference type="ARBA" id="ARBA00031510"/>
    </source>
</evidence>
<comment type="subunit">
    <text evidence="1">Dimer of large and small chains.</text>
</comment>
<reference evidence="6" key="2">
    <citation type="submission" date="2016-01" db="EMBL/GenBank/DDBJ databases">
        <title>Six Aerococcus type strain genome sequencing and assembly using PacBio and Illumina Hiseq.</title>
        <authorList>
            <person name="Carkaci D."/>
            <person name="Dargis R."/>
            <person name="Nielsen X.C."/>
            <person name="Skovgaard O."/>
            <person name="Fuursted K."/>
            <person name="Christensen J.J."/>
        </authorList>
    </citation>
    <scope>NUCLEOTIDE SEQUENCE [LARGE SCALE GENOMIC DNA]</scope>
    <source>
        <strain evidence="6">CCUG42038B</strain>
    </source>
</reference>
<keyword evidence="6" id="KW-1185">Reference proteome</keyword>
<dbReference type="PROSITE" id="PS51671">
    <property type="entry name" value="ACT"/>
    <property type="match status" value="1"/>
</dbReference>
<dbReference type="GO" id="GO:0003984">
    <property type="term" value="F:acetolactate synthase activity"/>
    <property type="evidence" value="ECO:0007669"/>
    <property type="project" value="UniProtKB-EC"/>
</dbReference>
<accession>A0A0X8FLV3</accession>
<dbReference type="EC" id="2.2.1.6" evidence="2"/>
<protein>
    <recommendedName>
        <fullName evidence="2">acetolactate synthase</fullName>
        <ecNumber evidence="2">2.2.1.6</ecNumber>
    </recommendedName>
    <alternativeName>
        <fullName evidence="3">Acetohydroxy-acid synthase small subunit</fullName>
    </alternativeName>
</protein>
<organism evidence="5 6">
    <name type="scientific">Aerococcus urinaehominis</name>
    <dbReference type="NCBI Taxonomy" id="128944"/>
    <lineage>
        <taxon>Bacteria</taxon>
        <taxon>Bacillati</taxon>
        <taxon>Bacillota</taxon>
        <taxon>Bacilli</taxon>
        <taxon>Lactobacillales</taxon>
        <taxon>Aerococcaceae</taxon>
        <taxon>Aerococcus</taxon>
    </lineage>
</organism>
<dbReference type="Gene3D" id="3.30.70.260">
    <property type="match status" value="1"/>
</dbReference>
<dbReference type="OrthoDB" id="9787365at2"/>
<dbReference type="KEGG" id="auh:AWM75_02970"/>
<reference evidence="5 6" key="1">
    <citation type="journal article" date="2016" name="Genome Announc.">
        <title>Complete Genome Sequences of Aerococcus christensenii CCUG 28831T, Aerococcus sanguinicola CCUG 43001T, Aerococcus urinae CCUG 36881T, Aerococcus urinaeequi CCUG 28094T, Aerococcus urinaehominis CCUG 42038 BT, and Aerococcus viridans CCUG 4311T.</title>
        <authorList>
            <person name="Carkaci D."/>
            <person name="Dargis R."/>
            <person name="Nielsen X.C."/>
            <person name="Skovgaard O."/>
            <person name="Fuursted K."/>
            <person name="Christensen J.J."/>
        </authorList>
    </citation>
    <scope>NUCLEOTIDE SEQUENCE [LARGE SCALE GENOMIC DNA]</scope>
    <source>
        <strain evidence="5 6">CCUG42038B</strain>
    </source>
</reference>
<name>A0A0X8FLV3_9LACT</name>
<dbReference type="SUPFAM" id="SSF55021">
    <property type="entry name" value="ACT-like"/>
    <property type="match status" value="1"/>
</dbReference>
<dbReference type="PANTHER" id="PTHR30239:SF0">
    <property type="entry name" value="ACETOLACTATE SYNTHASE SMALL SUBUNIT 1, CHLOROPLASTIC"/>
    <property type="match status" value="1"/>
</dbReference>
<dbReference type="Proteomes" id="UP000062260">
    <property type="component" value="Chromosome"/>
</dbReference>
<dbReference type="GO" id="GO:0009099">
    <property type="term" value="P:L-valine biosynthetic process"/>
    <property type="evidence" value="ECO:0007669"/>
    <property type="project" value="TreeGrafter"/>
</dbReference>
<dbReference type="InterPro" id="IPR045865">
    <property type="entry name" value="ACT-like_dom_sf"/>
</dbReference>
<sequence length="84" mass="9495">MLYRLIQTRVANRPGVLNRITQVILRPRYNIDTLTLTGTDDPGVSIITVGIRFEDLEAARLLTKQLEKQVDVIYALDITEGVQV</sequence>
<dbReference type="RefSeq" id="WP_067978039.1">
    <property type="nucleotide sequence ID" value="NZ_CP014163.1"/>
</dbReference>
<gene>
    <name evidence="5" type="ORF">AWM75_02970</name>
</gene>
<dbReference type="EMBL" id="CP014163">
    <property type="protein sequence ID" value="AMB99022.1"/>
    <property type="molecule type" value="Genomic_DNA"/>
</dbReference>
<evidence type="ECO:0000256" key="4">
    <source>
        <dbReference type="ARBA" id="ARBA00048670"/>
    </source>
</evidence>
<dbReference type="STRING" id="128944.AWM75_02970"/>
<dbReference type="AlphaFoldDB" id="A0A0X8FLV3"/>